<name>A0A8H5FVJ0_9AGAR</name>
<reference evidence="1 2" key="1">
    <citation type="journal article" date="2020" name="ISME J.">
        <title>Uncovering the hidden diversity of litter-decomposition mechanisms in mushroom-forming fungi.</title>
        <authorList>
            <person name="Floudas D."/>
            <person name="Bentzer J."/>
            <person name="Ahren D."/>
            <person name="Johansson T."/>
            <person name="Persson P."/>
            <person name="Tunlid A."/>
        </authorList>
    </citation>
    <scope>NUCLEOTIDE SEQUENCE [LARGE SCALE GENOMIC DNA]</scope>
    <source>
        <strain evidence="1 2">CBS 146.42</strain>
    </source>
</reference>
<evidence type="ECO:0000313" key="1">
    <source>
        <dbReference type="EMBL" id="KAF5350534.1"/>
    </source>
</evidence>
<organism evidence="1 2">
    <name type="scientific">Leucocoprinus leucothites</name>
    <dbReference type="NCBI Taxonomy" id="201217"/>
    <lineage>
        <taxon>Eukaryota</taxon>
        <taxon>Fungi</taxon>
        <taxon>Dikarya</taxon>
        <taxon>Basidiomycota</taxon>
        <taxon>Agaricomycotina</taxon>
        <taxon>Agaricomycetes</taxon>
        <taxon>Agaricomycetidae</taxon>
        <taxon>Agaricales</taxon>
        <taxon>Agaricineae</taxon>
        <taxon>Agaricaceae</taxon>
        <taxon>Leucocoprinus</taxon>
    </lineage>
</organism>
<protein>
    <submittedName>
        <fullName evidence="1">Uncharacterized protein</fullName>
    </submittedName>
</protein>
<keyword evidence="2" id="KW-1185">Reference proteome</keyword>
<evidence type="ECO:0000313" key="2">
    <source>
        <dbReference type="Proteomes" id="UP000559027"/>
    </source>
</evidence>
<dbReference type="EMBL" id="JAACJO010000014">
    <property type="protein sequence ID" value="KAF5350534.1"/>
    <property type="molecule type" value="Genomic_DNA"/>
</dbReference>
<sequence>MYLTTNLDIWTEFLQFFRLSSLDYLGSNQESAAAESLLNPALAEPWRSLSTLEYVTQIYDAPPEPESPGESAFKYEEEGGYWYQRTYTLAHPARTIRESVPPMPQPKRPVPPPRICSSSYDLSTIPSHIPLY</sequence>
<comment type="caution">
    <text evidence="1">The sequence shown here is derived from an EMBL/GenBank/DDBJ whole genome shotgun (WGS) entry which is preliminary data.</text>
</comment>
<proteinExistence type="predicted"/>
<dbReference type="AlphaFoldDB" id="A0A8H5FVJ0"/>
<gene>
    <name evidence="1" type="ORF">D9756_008512</name>
</gene>
<accession>A0A8H5FVJ0</accession>
<dbReference type="Proteomes" id="UP000559027">
    <property type="component" value="Unassembled WGS sequence"/>
</dbReference>
<dbReference type="OrthoDB" id="2631350at2759"/>